<protein>
    <submittedName>
        <fullName evidence="1">Uncharacterized protein</fullName>
    </submittedName>
</protein>
<proteinExistence type="predicted"/>
<evidence type="ECO:0000313" key="2">
    <source>
        <dbReference type="Proteomes" id="UP001160148"/>
    </source>
</evidence>
<dbReference type="AlphaFoldDB" id="A0AAV0X9W2"/>
<comment type="caution">
    <text evidence="1">The sequence shown here is derived from an EMBL/GenBank/DDBJ whole genome shotgun (WGS) entry which is preliminary data.</text>
</comment>
<organism evidence="1 2">
    <name type="scientific">Macrosiphum euphorbiae</name>
    <name type="common">potato aphid</name>
    <dbReference type="NCBI Taxonomy" id="13131"/>
    <lineage>
        <taxon>Eukaryota</taxon>
        <taxon>Metazoa</taxon>
        <taxon>Ecdysozoa</taxon>
        <taxon>Arthropoda</taxon>
        <taxon>Hexapoda</taxon>
        <taxon>Insecta</taxon>
        <taxon>Pterygota</taxon>
        <taxon>Neoptera</taxon>
        <taxon>Paraneoptera</taxon>
        <taxon>Hemiptera</taxon>
        <taxon>Sternorrhyncha</taxon>
        <taxon>Aphidomorpha</taxon>
        <taxon>Aphidoidea</taxon>
        <taxon>Aphididae</taxon>
        <taxon>Macrosiphini</taxon>
        <taxon>Macrosiphum</taxon>
    </lineage>
</organism>
<reference evidence="1 2" key="1">
    <citation type="submission" date="2023-01" db="EMBL/GenBank/DDBJ databases">
        <authorList>
            <person name="Whitehead M."/>
        </authorList>
    </citation>
    <scope>NUCLEOTIDE SEQUENCE [LARGE SCALE GENOMIC DNA]</scope>
</reference>
<accession>A0AAV0X9W2</accession>
<keyword evidence="2" id="KW-1185">Reference proteome</keyword>
<dbReference type="Proteomes" id="UP001160148">
    <property type="component" value="Unassembled WGS sequence"/>
</dbReference>
<name>A0AAV0X9W2_9HEMI</name>
<dbReference type="EMBL" id="CARXXK010000004">
    <property type="protein sequence ID" value="CAI6364607.1"/>
    <property type="molecule type" value="Genomic_DNA"/>
</dbReference>
<evidence type="ECO:0000313" key="1">
    <source>
        <dbReference type="EMBL" id="CAI6364607.1"/>
    </source>
</evidence>
<sequence>MNRRLVNMTEQESFALVEAQNQDKTVYQKHFKKIKADRSDTQQILGKRSPRRIVHTDSILDNKNDLTKN</sequence>
<gene>
    <name evidence="1" type="ORF">MEUPH1_LOCUS19412</name>
</gene>